<reference evidence="4 5" key="1">
    <citation type="submission" date="2020-08" db="EMBL/GenBank/DDBJ databases">
        <title>Genome public.</title>
        <authorList>
            <person name="Liu C."/>
            <person name="Sun Q."/>
        </authorList>
    </citation>
    <scope>NUCLEOTIDE SEQUENCE [LARGE SCALE GENOMIC DNA]</scope>
    <source>
        <strain evidence="4 5">NSJ-37</strain>
    </source>
</reference>
<evidence type="ECO:0000313" key="4">
    <source>
        <dbReference type="EMBL" id="MBC8561649.1"/>
    </source>
</evidence>
<evidence type="ECO:0000256" key="1">
    <source>
        <dbReference type="SAM" id="MobiDB-lite"/>
    </source>
</evidence>
<feature type="transmembrane region" description="Helical" evidence="2">
    <location>
        <begin position="453"/>
        <end position="475"/>
    </location>
</feature>
<name>A0ABR7MZ32_9FIRM</name>
<feature type="region of interest" description="Disordered" evidence="1">
    <location>
        <begin position="97"/>
        <end position="168"/>
    </location>
</feature>
<keyword evidence="2" id="KW-0472">Membrane</keyword>
<feature type="transmembrane region" description="Helical" evidence="2">
    <location>
        <begin position="421"/>
        <end position="441"/>
    </location>
</feature>
<feature type="chain" id="PRO_5047291081" evidence="3">
    <location>
        <begin position="25"/>
        <end position="530"/>
    </location>
</feature>
<dbReference type="Proteomes" id="UP000606193">
    <property type="component" value="Unassembled WGS sequence"/>
</dbReference>
<keyword evidence="2" id="KW-1133">Transmembrane helix</keyword>
<evidence type="ECO:0000256" key="3">
    <source>
        <dbReference type="SAM" id="SignalP"/>
    </source>
</evidence>
<proteinExistence type="predicted"/>
<organism evidence="4 5">
    <name type="scientific">Jutongia huaianensis</name>
    <dbReference type="NCBI Taxonomy" id="2763668"/>
    <lineage>
        <taxon>Bacteria</taxon>
        <taxon>Bacillati</taxon>
        <taxon>Bacillota</taxon>
        <taxon>Clostridia</taxon>
        <taxon>Lachnospirales</taxon>
        <taxon>Lachnospiraceae</taxon>
        <taxon>Jutongia</taxon>
    </lineage>
</organism>
<keyword evidence="5" id="KW-1185">Reference proteome</keyword>
<dbReference type="EMBL" id="JACRSX010000002">
    <property type="protein sequence ID" value="MBC8561649.1"/>
    <property type="molecule type" value="Genomic_DNA"/>
</dbReference>
<gene>
    <name evidence="4" type="ORF">H8704_03225</name>
</gene>
<sequence length="530" mass="58422">MKHKITGLIIGLAAFALTAVTVHAGEINANEQSVISAVSQSFSYNGATYVVKSSYIAQGKAKLAEDEVDLSASQAQGYISQFHGSYQELVEEGYCDLISGTPSNDSEDAEPQHSKKTSEANKLLLKSILGKPGSAEKNQKKQETDEFDSQATPIVTETPAGVDDTWDKEQDLGNSITFEKTDKSHAKNGEVTISGNGTKFSIDNKSDDQKSSDTKVQKASDNFISQIVHISLWKIIFWVVLGLTVAAIAAVLYYVIKVKGHHRKKRGLRRGIAIGVGVCASGWAFLLMLALGLYFGIYNNNSIQRQMMESDYFLGVTQMIRETAQEQLEDAGYDGKIATEVFSLSSVYIEEKQYINKVLAGQEDAQISTEGIQDALNTEVIGKDAATNEKMVEELKETYTDMLQFNLGKVIYQSRQSFTGWFYLTTIVSIIMLLVLFILTCRLYGYPHKSARVMCIAILVSSCLISGGAVAARALKITSKIMATPVYYLQFLQKYAAWSINVLMYVGCLGILVAIALVIWKRYLHTIYAE</sequence>
<feature type="transmembrane region" description="Helical" evidence="2">
    <location>
        <begin position="235"/>
        <end position="256"/>
    </location>
</feature>
<evidence type="ECO:0000256" key="2">
    <source>
        <dbReference type="SAM" id="Phobius"/>
    </source>
</evidence>
<feature type="transmembrane region" description="Helical" evidence="2">
    <location>
        <begin position="495"/>
        <end position="520"/>
    </location>
</feature>
<evidence type="ECO:0000313" key="5">
    <source>
        <dbReference type="Proteomes" id="UP000606193"/>
    </source>
</evidence>
<dbReference type="RefSeq" id="WP_249297316.1">
    <property type="nucleotide sequence ID" value="NZ_JACRSX010000002.1"/>
</dbReference>
<accession>A0ABR7MZ32</accession>
<feature type="transmembrane region" description="Helical" evidence="2">
    <location>
        <begin position="268"/>
        <end position="297"/>
    </location>
</feature>
<feature type="compositionally biased region" description="Basic and acidic residues" evidence="1">
    <location>
        <begin position="110"/>
        <end position="119"/>
    </location>
</feature>
<keyword evidence="2" id="KW-0812">Transmembrane</keyword>
<comment type="caution">
    <text evidence="4">The sequence shown here is derived from an EMBL/GenBank/DDBJ whole genome shotgun (WGS) entry which is preliminary data.</text>
</comment>
<feature type="signal peptide" evidence="3">
    <location>
        <begin position="1"/>
        <end position="24"/>
    </location>
</feature>
<keyword evidence="3" id="KW-0732">Signal</keyword>
<protein>
    <submittedName>
        <fullName evidence="4">Uncharacterized protein</fullName>
    </submittedName>
</protein>